<proteinExistence type="predicted"/>
<reference evidence="2" key="1">
    <citation type="journal article" date="2014" name="Front. Microbiol.">
        <title>High frequency of phylogenetically diverse reductive dehalogenase-homologous genes in deep subseafloor sedimentary metagenomes.</title>
        <authorList>
            <person name="Kawai M."/>
            <person name="Futagami T."/>
            <person name="Toyoda A."/>
            <person name="Takaki Y."/>
            <person name="Nishi S."/>
            <person name="Hori S."/>
            <person name="Arai W."/>
            <person name="Tsubouchi T."/>
            <person name="Morono Y."/>
            <person name="Uchiyama I."/>
            <person name="Ito T."/>
            <person name="Fujiyama A."/>
            <person name="Inagaki F."/>
            <person name="Takami H."/>
        </authorList>
    </citation>
    <scope>NUCLEOTIDE SEQUENCE</scope>
    <source>
        <strain evidence="2">Expedition CK06-06</strain>
    </source>
</reference>
<sequence length="86" mass="9853">YKYNGGSPKSTINIIHWEGTLSAQKIVTVHLPQELHRRFKLKTVQEDTSMTAVILQFITEWTNEASPSTEQPEEAIQLPSRPMRFA</sequence>
<feature type="non-terminal residue" evidence="2">
    <location>
        <position position="1"/>
    </location>
</feature>
<dbReference type="Gene3D" id="1.10.1220.10">
    <property type="entry name" value="Met repressor-like"/>
    <property type="match status" value="1"/>
</dbReference>
<organism evidence="2">
    <name type="scientific">marine sediment metagenome</name>
    <dbReference type="NCBI Taxonomy" id="412755"/>
    <lineage>
        <taxon>unclassified sequences</taxon>
        <taxon>metagenomes</taxon>
        <taxon>ecological metagenomes</taxon>
    </lineage>
</organism>
<dbReference type="GO" id="GO:0006355">
    <property type="term" value="P:regulation of DNA-templated transcription"/>
    <property type="evidence" value="ECO:0007669"/>
    <property type="project" value="InterPro"/>
</dbReference>
<dbReference type="InterPro" id="IPR013321">
    <property type="entry name" value="Arc_rbn_hlx_hlx"/>
</dbReference>
<name>X1VRR3_9ZZZZ</name>
<dbReference type="Pfam" id="PF09274">
    <property type="entry name" value="ParG"/>
    <property type="match status" value="1"/>
</dbReference>
<dbReference type="AlphaFoldDB" id="X1VRR3"/>
<accession>X1VRR3</accession>
<comment type="caution">
    <text evidence="2">The sequence shown here is derived from an EMBL/GenBank/DDBJ whole genome shotgun (WGS) entry which is preliminary data.</text>
</comment>
<feature type="region of interest" description="Disordered" evidence="1">
    <location>
        <begin position="64"/>
        <end position="86"/>
    </location>
</feature>
<gene>
    <name evidence="2" type="ORF">S12H4_52973</name>
</gene>
<dbReference type="InterPro" id="IPR010985">
    <property type="entry name" value="Ribbon_hlx_hlx"/>
</dbReference>
<dbReference type="InterPro" id="IPR015354">
    <property type="entry name" value="DNA_partition_ParG"/>
</dbReference>
<dbReference type="SUPFAM" id="SSF47598">
    <property type="entry name" value="Ribbon-helix-helix"/>
    <property type="match status" value="1"/>
</dbReference>
<evidence type="ECO:0000256" key="1">
    <source>
        <dbReference type="SAM" id="MobiDB-lite"/>
    </source>
</evidence>
<evidence type="ECO:0000313" key="2">
    <source>
        <dbReference type="EMBL" id="GAJ12245.1"/>
    </source>
</evidence>
<dbReference type="EMBL" id="BARW01033672">
    <property type="protein sequence ID" value="GAJ12245.1"/>
    <property type="molecule type" value="Genomic_DNA"/>
</dbReference>
<protein>
    <submittedName>
        <fullName evidence="2">Uncharacterized protein</fullName>
    </submittedName>
</protein>